<dbReference type="InterPro" id="IPR036392">
    <property type="entry name" value="PLAT/LH2_dom_sf"/>
</dbReference>
<feature type="domain" description="REJ" evidence="16">
    <location>
        <begin position="1793"/>
        <end position="2484"/>
    </location>
</feature>
<dbReference type="InterPro" id="IPR016187">
    <property type="entry name" value="CTDL_fold"/>
</dbReference>
<dbReference type="SMART" id="SM00089">
    <property type="entry name" value="PKD"/>
    <property type="match status" value="12"/>
</dbReference>
<dbReference type="PROSITE" id="PS50041">
    <property type="entry name" value="C_TYPE_LECTIN_2"/>
    <property type="match status" value="1"/>
</dbReference>
<feature type="region of interest" description="Disordered" evidence="9">
    <location>
        <begin position="2539"/>
        <end position="2563"/>
    </location>
</feature>
<dbReference type="SMART" id="SM00308">
    <property type="entry name" value="LH2"/>
    <property type="match status" value="1"/>
</dbReference>
<feature type="domain" description="PKD" evidence="13">
    <location>
        <begin position="685"/>
        <end position="744"/>
    </location>
</feature>
<feature type="domain" description="PKD" evidence="13">
    <location>
        <begin position="788"/>
        <end position="850"/>
    </location>
</feature>
<organism evidence="17 18">
    <name type="scientific">Gadus morhua</name>
    <name type="common">Atlantic cod</name>
    <dbReference type="NCBI Taxonomy" id="8049"/>
    <lineage>
        <taxon>Eukaryota</taxon>
        <taxon>Metazoa</taxon>
        <taxon>Chordata</taxon>
        <taxon>Craniata</taxon>
        <taxon>Vertebrata</taxon>
        <taxon>Euteleostomi</taxon>
        <taxon>Actinopterygii</taxon>
        <taxon>Neopterygii</taxon>
        <taxon>Teleostei</taxon>
        <taxon>Neoteleostei</taxon>
        <taxon>Acanthomorphata</taxon>
        <taxon>Zeiogadaria</taxon>
        <taxon>Gadariae</taxon>
        <taxon>Gadiformes</taxon>
        <taxon>Gadoidei</taxon>
        <taxon>Gadidae</taxon>
        <taxon>Gadus</taxon>
    </lineage>
</organism>
<evidence type="ECO:0000256" key="3">
    <source>
        <dbReference type="ARBA" id="ARBA00022692"/>
    </source>
</evidence>
<dbReference type="SMART" id="SM00303">
    <property type="entry name" value="GPS"/>
    <property type="match status" value="1"/>
</dbReference>
<dbReference type="PROSITE" id="PS51111">
    <property type="entry name" value="REJ"/>
    <property type="match status" value="1"/>
</dbReference>
<evidence type="ECO:0000256" key="1">
    <source>
        <dbReference type="ARBA" id="ARBA00004141"/>
    </source>
</evidence>
<evidence type="ECO:0000313" key="18">
    <source>
        <dbReference type="Proteomes" id="UP000694546"/>
    </source>
</evidence>
<dbReference type="GO" id="GO:0005929">
    <property type="term" value="C:cilium"/>
    <property type="evidence" value="ECO:0007669"/>
    <property type="project" value="UniProtKB-ARBA"/>
</dbReference>
<sequence>MAAHRWALLWTLSAVWTSAAGETLPCPEGAQIDQMGQRCYWLSGSGCTWSEAHQVCRETGSGGLAALEGPQLQRFIQHSFPVKFSVWVWLRGAGPEGSPGPGVTASEGPGLCPQMALGSPGQRRRTGCSERHAVLCEGDVNASLPSVDSYLTGLALMTGVYPGVELPTLPNIPNAGQHPVELQLFPGLWFSHAGVLASLEMVVKPSTRPSLARVQILRPYCSPTHHLVPPGCSALLNPFSCCSDAPLCNTTGGCAMGLYWCHLREVCVPVTSPCSPYDRSPAAGARFSYALPPRYPATPPFYHVVADLPLRMDAVRELTIVRLVLPDRKFTVYPDDVVAVQHNRQSGTFVHCPAPESPSSSPWRQSYLSLGGSEGGGWWEGGLSSPDLGGHWVDEVVCNLRMLYVDALPGKSHAVPNTEPPREVDDLPDTRMTSDPEVVSLSPGPAPPPGHITGLEVIHPRPDGDKQLHLQVQVPVLSVVRIRSGGPDASSSWSAPGLRTGAPFRPFCPEEVPEPWLGCERESPDTWFSSVTLTLPSAGEHTLEVSAVNSVSSQSVSVTVWGYQAVSGLSVDPPGLLRVLTDSAQSFKAKVETGSSVKFTWIMDRLEEFPSEGDSYNVVLKKPGDYKLKVTAANPVSSQTQDVFLTADVMVPLANPEFLSSQKVVAANDTHLYTIRVLVDTALGVTFIWSFGDDSGHVSHTHPAPCLTKEGLVEEGERQVYVQDSISHAYLKPGDFTLQVHVSNPYDSIETFRLVKVRPRLTRLLLSSSPAVTSVEEPFLMEVEVHPSADGVSYVWDFADGSPPHLCTLGGISHVFGALGLYNVSVRADNGVSALMSWLSVEVAEEVAGLTLSSNGPNELSSATEIRGEVDSGSGVVLEFDFGDASPLRDWPLGGFVSHTYRALGNYTVIVTASNSLGSVRQSINVEVYKLGISEILPQDCVSTRKEVQFTALVTVNVSTCTFHWDFGEALPSALVKGKPTATHTYSNPGVFLVNVTVYSPLSSMHLSANLCVEDSISSVALQTSKSVVAVGERVCLSVLVLPEQIGYHFLWQSSQSPSSEAANADRFFVFNKEGNEDVSVIASNKVSRKSAEISIVIQSPVGKPSVAHSGLNGALTVNTTASFWVHSCTGTNYSVLWDFGDGSPVGSSENVSHIFTATGQFMIIATVFNSISKTSATQEVIVVLPVIDLVLRSDPPCVAVWEETVITAVSTTIDSTGYVWSINGVTVNAQGSPQLRYVFPTPGVYQVSVMAQNPVRKRHAAILIEAHERIERLCIVCPNLTLMKYTPTGESLHCTASLASGSNVSYSWYSVHRGTNQSAGLGDSFRLPLEAPGDVFVHLTASNKLGETTSNVSIMAVERVAGAELTTPSDVVAAGRPVNISVGVASGSDLQYSWYVNADLSPLRTHMPFLLHMYGRLGQHEVEVRVENILGHVSATKELTVQEEIRDVDFQINQKPSPFYISAGAVVWLCGGLRTGSDLTWEWAMGAALVRGSSPSLNHSFTHEGLYKVSLNVSNGVNWQAVSHSVTVQEPISGLTLDLNRSNVCTQDPVVFTPLVSTGTDVSYNMTFAETDLVDGLVFVKDRFVLTDLPVGLHVVTVEAWNLVSSSNVTSSVYVGERVSGLHMVGCCSVTLSARTDTRFKAQIQSTSPAVYTWTFSLEGSEPVQVSGQVVTFSPPGSGTLSVLVEARSGVCSQSLNDTFLVEFPVQEVHLLCQSDGTFTGHIIKILASVIGGSHLKFHWDFGDSTEVLVTDENTANHTYHTPGVFHATVNVSNNASQVWTQISLEVRDLQCGGPQAELVQSRPTILRSSPSYFEAVVDVKNCSAYKAAYLWEIFRRSEGDPGGTATAVNLGSKVSVTSPLLSIPGWTLEVGRYDLVFTVSLQGTPLRIQRGTLLTVAPRSLEAVIKGGSVRLWPPLSDLVLDGSASRDPDADPDAEDQLEYHWDFIEESSTMCEPPCPHIDRERRQMTVPGNQLHSSRVYVFTLTVQTAGKRAVSTTQTVRVCEAGKVFPVTVDCVSCSSSASSSSSPSRRVSYTDPLVLSGLCERCDAQAQYQWSAKDQSGSTFDLDEVTTSTGGRSPALVLRPGVLQEGRSYTFTLNCTQPEAGLRGSGGLTVAPHPPPSGGRCVLLPGTDVIHPLETLVSYSCTGWKHGSSEGSQLIYTFQVAPCGSSLIACPLVTLYRGTRSSLGTVVPAGVSEPERNGTALPITVLVEDQFGATTIALHRTLTVEHQRTGAEASDWLRKRSQRELWVLLQHGNPQESLAYSLALTSHLHQVESGRTDTASWDAREIRAGVTRLLVSLPVSTLYDVGQVSSALIQSTAVSSSEPWCAGCQEKVLEAVGRMVRVMEEHGRTRTASVLRTGTNVLHLIDRLLTGTPEAGSAGSPPAPGAALRALGYAGALVRSLMGPRVLGEEPLSLDTSHLTALGFHGNPSELLCADSGVGQNPPGSGAGFRTRAPCPFRIPRPLAAQLANQSAAVVQVLLALDGPAGFAEADPPISTAVVAMEISTPKGWPIPLRDLLPEQAIRLALPSPRPALLTGGGGGGGGGGDDGSNTSGDPSLMSVFTLPAGGGVNFTVQAVHGLKEKAGLYLSLNLSLVPGAGAAGAGRVRVEVSPALPGPTPLVRELNLSLSSPGGSVEQTVFLSPLLNSTEGALSVRLQSSLDAGPIRASVCVFSSLCQYYNVTDGRWRSDGLRPLEGSTLRSAHCLTTHLTMFGASLFVHPGAVVLLPPGDGGGLSVAVGLVCAVLVLIHLLLGLVAHRLDHLEGRRLGTVPLCGPGGGYRYRVLVKTGWRPGAGTTAHVGVCLYGATKSGGRHLQRGGAFQRGGLDHFHLETPHGLGELWKICIWHDNTGLDPSWYLQQVVVWDPQSDHLFFFLVEDWLSVGGHGTGTLERRVLASCPEDLSGFQRVLCSQLLYGATERHLWLSLWTCPAHSLFTRAQRVTCGALLLHLYMALGAVWHGAVGSTTHRWVMCPYHSVGEPSILIGPLND</sequence>
<dbReference type="Proteomes" id="UP000694546">
    <property type="component" value="Chromosome 18"/>
</dbReference>
<dbReference type="OMA" id="PWRQSYL"/>
<evidence type="ECO:0000259" key="15">
    <source>
        <dbReference type="PROSITE" id="PS50221"/>
    </source>
</evidence>
<dbReference type="Pfam" id="PF02010">
    <property type="entry name" value="REJ"/>
    <property type="match status" value="1"/>
</dbReference>
<dbReference type="InterPro" id="IPR001304">
    <property type="entry name" value="C-type_lectin-like"/>
</dbReference>
<evidence type="ECO:0000256" key="6">
    <source>
        <dbReference type="ARBA" id="ARBA00023136"/>
    </source>
</evidence>
<dbReference type="InterPro" id="IPR001024">
    <property type="entry name" value="PLAT/LH2_dom"/>
</dbReference>
<dbReference type="GO" id="GO:0006816">
    <property type="term" value="P:calcium ion transport"/>
    <property type="evidence" value="ECO:0007669"/>
    <property type="project" value="TreeGrafter"/>
</dbReference>
<accession>A0A8C5AKH0</accession>
<keyword evidence="5 10" id="KW-1133">Transmembrane helix</keyword>
<dbReference type="InterPro" id="IPR057244">
    <property type="entry name" value="GAIN_B"/>
</dbReference>
<proteinExistence type="inferred from homology"/>
<name>A0A8C5AKH0_GADMO</name>
<keyword evidence="4" id="KW-0677">Repeat</keyword>
<evidence type="ECO:0000313" key="17">
    <source>
        <dbReference type="Ensembl" id="ENSGMOP00000031982.1"/>
    </source>
</evidence>
<evidence type="ECO:0000256" key="10">
    <source>
        <dbReference type="SAM" id="Phobius"/>
    </source>
</evidence>
<keyword evidence="7" id="KW-1015">Disulfide bond</keyword>
<feature type="domain" description="PKD" evidence="13">
    <location>
        <begin position="1734"/>
        <end position="1778"/>
    </location>
</feature>
<reference evidence="17" key="2">
    <citation type="submission" date="2025-09" db="UniProtKB">
        <authorList>
            <consortium name="Ensembl"/>
        </authorList>
    </citation>
    <scope>IDENTIFICATION</scope>
</reference>
<dbReference type="Ensembl" id="ENSGMOT00000074874.1">
    <property type="protein sequence ID" value="ENSGMOP00000031982.1"/>
    <property type="gene ID" value="ENSGMOG00000035765.1"/>
</dbReference>
<dbReference type="PROSITE" id="PS50221">
    <property type="entry name" value="GAIN_B"/>
    <property type="match status" value="1"/>
</dbReference>
<dbReference type="Pfam" id="PF00801">
    <property type="entry name" value="PKD"/>
    <property type="match status" value="9"/>
</dbReference>
<evidence type="ECO:0008006" key="19">
    <source>
        <dbReference type="Google" id="ProtNLM"/>
    </source>
</evidence>
<feature type="transmembrane region" description="Helical" evidence="10">
    <location>
        <begin position="2740"/>
        <end position="2762"/>
    </location>
</feature>
<dbReference type="PANTHER" id="PTHR46730:SF2">
    <property type="entry name" value="POLYCYSTIN-1 ISOFORM X1"/>
    <property type="match status" value="1"/>
</dbReference>
<dbReference type="InterPro" id="IPR002859">
    <property type="entry name" value="PKD/REJ-like"/>
</dbReference>
<evidence type="ECO:0000256" key="9">
    <source>
        <dbReference type="SAM" id="MobiDB-lite"/>
    </source>
</evidence>
<dbReference type="CDD" id="cd00037">
    <property type="entry name" value="CLECT"/>
    <property type="match status" value="1"/>
</dbReference>
<dbReference type="InterPro" id="IPR022409">
    <property type="entry name" value="PKD/Chitinase_dom"/>
</dbReference>
<feature type="domain" description="PKD" evidence="13">
    <location>
        <begin position="1387"/>
        <end position="1449"/>
    </location>
</feature>
<dbReference type="Gene3D" id="2.60.40.10">
    <property type="entry name" value="Immunoglobulins"/>
    <property type="match status" value="7"/>
</dbReference>
<dbReference type="GO" id="GO:0005886">
    <property type="term" value="C:plasma membrane"/>
    <property type="evidence" value="ECO:0007669"/>
    <property type="project" value="TreeGrafter"/>
</dbReference>
<feature type="domain" description="PKD" evidence="13">
    <location>
        <begin position="962"/>
        <end position="1020"/>
    </location>
</feature>
<evidence type="ECO:0000259" key="14">
    <source>
        <dbReference type="PROSITE" id="PS50095"/>
    </source>
</evidence>
<feature type="domain" description="PKD" evidence="13">
    <location>
        <begin position="1476"/>
        <end position="1536"/>
    </location>
</feature>
<keyword evidence="11" id="KW-0732">Signal</keyword>
<dbReference type="GO" id="GO:0005261">
    <property type="term" value="F:monoatomic cation channel activity"/>
    <property type="evidence" value="ECO:0007669"/>
    <property type="project" value="TreeGrafter"/>
</dbReference>
<keyword evidence="6 10" id="KW-0472">Membrane</keyword>
<comment type="subcellular location">
    <subcellularLocation>
        <location evidence="1">Membrane</location>
        <topology evidence="1">Multi-pass membrane protein</topology>
    </subcellularLocation>
</comment>
<evidence type="ECO:0000259" key="13">
    <source>
        <dbReference type="PROSITE" id="PS50093"/>
    </source>
</evidence>
<dbReference type="GeneTree" id="ENSGT00940000167780"/>
<evidence type="ECO:0000256" key="11">
    <source>
        <dbReference type="SAM" id="SignalP"/>
    </source>
</evidence>
<dbReference type="SUPFAM" id="SSF49723">
    <property type="entry name" value="Lipase/lipooxygenase domain (PLAT/LH2 domain)"/>
    <property type="match status" value="1"/>
</dbReference>
<feature type="domain" description="PLAT" evidence="14">
    <location>
        <begin position="2785"/>
        <end position="2899"/>
    </location>
</feature>
<dbReference type="PROSITE" id="PS50095">
    <property type="entry name" value="PLAT"/>
    <property type="match status" value="1"/>
</dbReference>
<dbReference type="CDD" id="cd00146">
    <property type="entry name" value="PKD"/>
    <property type="match status" value="6"/>
</dbReference>
<keyword evidence="3 10" id="KW-0812">Transmembrane</keyword>
<dbReference type="SUPFAM" id="SSF56436">
    <property type="entry name" value="C-type lectin-like"/>
    <property type="match status" value="1"/>
</dbReference>
<feature type="compositionally biased region" description="Gly residues" evidence="9">
    <location>
        <begin position="2542"/>
        <end position="2554"/>
    </location>
</feature>
<feature type="region of interest" description="Disordered" evidence="9">
    <location>
        <begin position="411"/>
        <end position="447"/>
    </location>
</feature>
<feature type="chain" id="PRO_5034935128" description="Polycystin-1" evidence="11">
    <location>
        <begin position="22"/>
        <end position="2994"/>
    </location>
</feature>
<feature type="compositionally biased region" description="Basic and acidic residues" evidence="9">
    <location>
        <begin position="420"/>
        <end position="434"/>
    </location>
</feature>
<dbReference type="Gene3D" id="2.60.60.20">
    <property type="entry name" value="PLAT/LH2 domain"/>
    <property type="match status" value="1"/>
</dbReference>
<evidence type="ECO:0000259" key="12">
    <source>
        <dbReference type="PROSITE" id="PS50041"/>
    </source>
</evidence>
<evidence type="ECO:0000256" key="7">
    <source>
        <dbReference type="ARBA" id="ARBA00023157"/>
    </source>
</evidence>
<feature type="domain" description="PKD" evidence="13">
    <location>
        <begin position="872"/>
        <end position="928"/>
    </location>
</feature>
<dbReference type="InterPro" id="IPR014010">
    <property type="entry name" value="REJ_dom"/>
</dbReference>
<dbReference type="InterPro" id="IPR000601">
    <property type="entry name" value="PKD_dom"/>
</dbReference>
<gene>
    <name evidence="17" type="primary">pkd1b</name>
</gene>
<reference evidence="17" key="1">
    <citation type="submission" date="2025-08" db="UniProtKB">
        <authorList>
            <consortium name="Ensembl"/>
        </authorList>
    </citation>
    <scope>IDENTIFICATION</scope>
</reference>
<comment type="similarity">
    <text evidence="2">Belongs to the polycystin family.</text>
</comment>
<dbReference type="PROSITE" id="PS50093">
    <property type="entry name" value="PKD"/>
    <property type="match status" value="8"/>
</dbReference>
<evidence type="ECO:0000256" key="4">
    <source>
        <dbReference type="ARBA" id="ARBA00022737"/>
    </source>
</evidence>
<protein>
    <recommendedName>
        <fullName evidence="19">Polycystin-1</fullName>
    </recommendedName>
</protein>
<dbReference type="Gene3D" id="3.10.100.10">
    <property type="entry name" value="Mannose-Binding Protein A, subunit A"/>
    <property type="match status" value="1"/>
</dbReference>
<dbReference type="InterPro" id="IPR016186">
    <property type="entry name" value="C-type_lectin-like/link_sf"/>
</dbReference>
<dbReference type="PANTHER" id="PTHR46730">
    <property type="entry name" value="POLYCYSTIN-1"/>
    <property type="match status" value="1"/>
</dbReference>
<keyword evidence="18" id="KW-1185">Reference proteome</keyword>
<feature type="domain" description="GAIN-B" evidence="15">
    <location>
        <begin position="2584"/>
        <end position="2729"/>
    </location>
</feature>
<comment type="caution">
    <text evidence="8">Lacks conserved residue(s) required for the propagation of feature annotation.</text>
</comment>
<feature type="transmembrane region" description="Helical" evidence="10">
    <location>
        <begin position="2946"/>
        <end position="2966"/>
    </location>
</feature>
<evidence type="ECO:0000259" key="16">
    <source>
        <dbReference type="PROSITE" id="PS51111"/>
    </source>
</evidence>
<feature type="domain" description="C-type lectin" evidence="12">
    <location>
        <begin position="35"/>
        <end position="137"/>
    </location>
</feature>
<feature type="signal peptide" evidence="11">
    <location>
        <begin position="1"/>
        <end position="21"/>
    </location>
</feature>
<evidence type="ECO:0000256" key="2">
    <source>
        <dbReference type="ARBA" id="ARBA00007200"/>
    </source>
</evidence>
<feature type="domain" description="PKD" evidence="13">
    <location>
        <begin position="1130"/>
        <end position="1190"/>
    </location>
</feature>
<evidence type="ECO:0000256" key="8">
    <source>
        <dbReference type="PROSITE-ProRule" id="PRU00152"/>
    </source>
</evidence>
<evidence type="ECO:0000256" key="5">
    <source>
        <dbReference type="ARBA" id="ARBA00022989"/>
    </source>
</evidence>
<dbReference type="SUPFAM" id="SSF49299">
    <property type="entry name" value="PKD domain"/>
    <property type="match status" value="9"/>
</dbReference>
<dbReference type="InterPro" id="IPR000203">
    <property type="entry name" value="GPS"/>
</dbReference>
<dbReference type="InterPro" id="IPR013783">
    <property type="entry name" value="Ig-like_fold"/>
</dbReference>
<dbReference type="OrthoDB" id="6022660at2759"/>
<dbReference type="Pfam" id="PF01477">
    <property type="entry name" value="PLAT"/>
    <property type="match status" value="1"/>
</dbReference>
<dbReference type="InterPro" id="IPR035986">
    <property type="entry name" value="PKD_dom_sf"/>
</dbReference>